<dbReference type="PANTHER" id="PTHR11629">
    <property type="entry name" value="VACUOLAR PROTON ATPASES"/>
    <property type="match status" value="1"/>
</dbReference>
<gene>
    <name evidence="10" type="ORF">Pmani_032371</name>
</gene>
<comment type="similarity">
    <text evidence="2 8">Belongs to the V-ATPase 116 kDa subunit family.</text>
</comment>
<name>A0AAE1TRH8_9EUCA</name>
<keyword evidence="11" id="KW-1185">Reference proteome</keyword>
<evidence type="ECO:0000256" key="3">
    <source>
        <dbReference type="ARBA" id="ARBA00022448"/>
    </source>
</evidence>
<feature type="transmembrane region" description="Helical" evidence="8">
    <location>
        <begin position="236"/>
        <end position="255"/>
    </location>
</feature>
<dbReference type="InterPro" id="IPR002490">
    <property type="entry name" value="V-ATPase_116kDa_su"/>
</dbReference>
<keyword evidence="6 8" id="KW-0406">Ion transport</keyword>
<keyword evidence="3 8" id="KW-0813">Transport</keyword>
<dbReference type="EMBL" id="JAWZYT010004161">
    <property type="protein sequence ID" value="KAK4295037.1"/>
    <property type="molecule type" value="Genomic_DNA"/>
</dbReference>
<dbReference type="GO" id="GO:0016471">
    <property type="term" value="C:vacuolar proton-transporting V-type ATPase complex"/>
    <property type="evidence" value="ECO:0007669"/>
    <property type="project" value="TreeGrafter"/>
</dbReference>
<feature type="transmembrane region" description="Helical" evidence="8">
    <location>
        <begin position="6"/>
        <end position="22"/>
    </location>
</feature>
<dbReference type="Proteomes" id="UP001292094">
    <property type="component" value="Unassembled WGS sequence"/>
</dbReference>
<dbReference type="GO" id="GO:0007035">
    <property type="term" value="P:vacuolar acidification"/>
    <property type="evidence" value="ECO:0007669"/>
    <property type="project" value="TreeGrafter"/>
</dbReference>
<evidence type="ECO:0000313" key="11">
    <source>
        <dbReference type="Proteomes" id="UP001292094"/>
    </source>
</evidence>
<feature type="region of interest" description="Disordered" evidence="9">
    <location>
        <begin position="272"/>
        <end position="292"/>
    </location>
</feature>
<sequence length="480" mass="55043">MFGDFGHGIIITLFGAWMVLNEKSLLAKKTDNEFWKIIFGGRHIILLMGVFSMYTGLIYNDVFSKSMNIFGSSWHPAFNDSVLMSKELTLDPGNKLQYDQYPYPFGLDPVWQFANNKITFNNSYKMKISIIFGVFHMLFGIFLSMWNHRFFNRPKDIYCEFIPQLLFMCCIFLYLVFLVFHKWTWYGAGGNPSVSPSCAPSILVTFINMVLVKPYEEPDPECSDYMFAGQFTLQRSFLIVALLCLPWMLCARPFLLMHKQRTKKTHLNNQNQDLQQKESGHSALGEHQQQQKESAVCEEIGSDEDTCIGEEPFRITIHSQMNSNSNITEMMQANVGERVVEEGDAAAAVTAVEEHDISEVMIHQAIHTIEFVLGSVSHTASYLRLWALSLAHLQLSEVLWQMVLGNGVTRSYLTYFLFAVWAVLSISILVLIEGLSAFLHTLRLHWIEFYSKFYGGTGYAFEPFTFETILVRVEYTGPEE</sequence>
<keyword evidence="7 8" id="KW-0472">Membrane</keyword>
<feature type="transmembrane region" description="Helical" evidence="8">
    <location>
        <begin position="128"/>
        <end position="146"/>
    </location>
</feature>
<evidence type="ECO:0000256" key="4">
    <source>
        <dbReference type="ARBA" id="ARBA00022692"/>
    </source>
</evidence>
<evidence type="ECO:0000256" key="8">
    <source>
        <dbReference type="RuleBase" id="RU361189"/>
    </source>
</evidence>
<comment type="caution">
    <text evidence="10">The sequence shown here is derived from an EMBL/GenBank/DDBJ whole genome shotgun (WGS) entry which is preliminary data.</text>
</comment>
<dbReference type="AlphaFoldDB" id="A0AAE1TRH8"/>
<evidence type="ECO:0000256" key="7">
    <source>
        <dbReference type="ARBA" id="ARBA00023136"/>
    </source>
</evidence>
<feature type="transmembrane region" description="Helical" evidence="8">
    <location>
        <begin position="158"/>
        <end position="180"/>
    </location>
</feature>
<organism evidence="10 11">
    <name type="scientific">Petrolisthes manimaculis</name>
    <dbReference type="NCBI Taxonomy" id="1843537"/>
    <lineage>
        <taxon>Eukaryota</taxon>
        <taxon>Metazoa</taxon>
        <taxon>Ecdysozoa</taxon>
        <taxon>Arthropoda</taxon>
        <taxon>Crustacea</taxon>
        <taxon>Multicrustacea</taxon>
        <taxon>Malacostraca</taxon>
        <taxon>Eumalacostraca</taxon>
        <taxon>Eucarida</taxon>
        <taxon>Decapoda</taxon>
        <taxon>Pleocyemata</taxon>
        <taxon>Anomura</taxon>
        <taxon>Galatheoidea</taxon>
        <taxon>Porcellanidae</taxon>
        <taxon>Petrolisthes</taxon>
    </lineage>
</organism>
<evidence type="ECO:0000256" key="1">
    <source>
        <dbReference type="ARBA" id="ARBA00004141"/>
    </source>
</evidence>
<keyword evidence="5 8" id="KW-1133">Transmembrane helix</keyword>
<dbReference type="GO" id="GO:0005886">
    <property type="term" value="C:plasma membrane"/>
    <property type="evidence" value="ECO:0007669"/>
    <property type="project" value="TreeGrafter"/>
</dbReference>
<dbReference type="GO" id="GO:0046961">
    <property type="term" value="F:proton-transporting ATPase activity, rotational mechanism"/>
    <property type="evidence" value="ECO:0007669"/>
    <property type="project" value="InterPro"/>
</dbReference>
<dbReference type="GO" id="GO:0033179">
    <property type="term" value="C:proton-transporting V-type ATPase, V0 domain"/>
    <property type="evidence" value="ECO:0007669"/>
    <property type="project" value="InterPro"/>
</dbReference>
<evidence type="ECO:0000256" key="9">
    <source>
        <dbReference type="SAM" id="MobiDB-lite"/>
    </source>
</evidence>
<proteinExistence type="inferred from homology"/>
<evidence type="ECO:0000256" key="5">
    <source>
        <dbReference type="ARBA" id="ARBA00022989"/>
    </source>
</evidence>
<dbReference type="Pfam" id="PF01496">
    <property type="entry name" value="V_ATPase_I"/>
    <property type="match status" value="1"/>
</dbReference>
<dbReference type="PANTHER" id="PTHR11629:SF63">
    <property type="entry name" value="V-TYPE PROTON ATPASE SUBUNIT A"/>
    <property type="match status" value="1"/>
</dbReference>
<reference evidence="10" key="1">
    <citation type="submission" date="2023-11" db="EMBL/GenBank/DDBJ databases">
        <title>Genome assemblies of two species of porcelain crab, Petrolisthes cinctipes and Petrolisthes manimaculis (Anomura: Porcellanidae).</title>
        <authorList>
            <person name="Angst P."/>
        </authorList>
    </citation>
    <scope>NUCLEOTIDE SEQUENCE</scope>
    <source>
        <strain evidence="10">PB745_02</strain>
        <tissue evidence="10">Gill</tissue>
    </source>
</reference>
<feature type="transmembrane region" description="Helical" evidence="8">
    <location>
        <begin position="415"/>
        <end position="439"/>
    </location>
</feature>
<evidence type="ECO:0000313" key="10">
    <source>
        <dbReference type="EMBL" id="KAK4295037.1"/>
    </source>
</evidence>
<protein>
    <recommendedName>
        <fullName evidence="8">V-type proton ATPase subunit a</fullName>
    </recommendedName>
</protein>
<keyword evidence="4 8" id="KW-0812">Transmembrane</keyword>
<comment type="subcellular location">
    <subcellularLocation>
        <location evidence="1">Membrane</location>
        <topology evidence="1">Multi-pass membrane protein</topology>
    </subcellularLocation>
</comment>
<feature type="transmembrane region" description="Helical" evidence="8">
    <location>
        <begin position="34"/>
        <end position="59"/>
    </location>
</feature>
<dbReference type="GO" id="GO:0051117">
    <property type="term" value="F:ATPase binding"/>
    <property type="evidence" value="ECO:0007669"/>
    <property type="project" value="TreeGrafter"/>
</dbReference>
<comment type="function">
    <text evidence="8">Essential component of the vacuolar proton pump (V-ATPase), a multimeric enzyme that catalyzes the translocation of protons across the membranes. Required for assembly and activity of the V-ATPase.</text>
</comment>
<evidence type="ECO:0000256" key="6">
    <source>
        <dbReference type="ARBA" id="ARBA00023065"/>
    </source>
</evidence>
<accession>A0AAE1TRH8</accession>
<evidence type="ECO:0000256" key="2">
    <source>
        <dbReference type="ARBA" id="ARBA00009904"/>
    </source>
</evidence>
<keyword evidence="8" id="KW-0375">Hydrogen ion transport</keyword>